<protein>
    <submittedName>
        <fullName evidence="1">Uncharacterized protein</fullName>
    </submittedName>
</protein>
<evidence type="ECO:0000313" key="2">
    <source>
        <dbReference type="Proteomes" id="UP000299084"/>
    </source>
</evidence>
<evidence type="ECO:0000313" key="1">
    <source>
        <dbReference type="EMBL" id="KAB1256203.1"/>
    </source>
</evidence>
<sequence>MLSRHIHHLCRRLTERFWARGGIGPGWEKEEADRPLPNTLGVYTDRGTDLANSTDYKGKGACRPLTAVCVQSLPALGCHTDQQEEGAGVPQGVLGLGGHSACAPQYAGAPPKVCTTSPGRELLQLSEDLAGVEDLGHPVALPPPASAARWGAPVQLASGQAGRLRDRRRPSGGSGQAVGWKLMTTWEKAEWCAARRCSLAPGASLRAAAPAGLGGAGLRLAVPMSLSPEASSINLMISERPHCYHFLFQNF</sequence>
<dbReference type="Proteomes" id="UP000299084">
    <property type="component" value="Unassembled WGS sequence"/>
</dbReference>
<reference evidence="1 2" key="1">
    <citation type="journal article" date="2019" name="Mol. Ecol. Resour.">
        <title>Improving Illumina assemblies with Hi-C and long reads: an example with the North African dromedary.</title>
        <authorList>
            <person name="Elbers J.P."/>
            <person name="Rogers M.F."/>
            <person name="Perelman P.L."/>
            <person name="Proskuryakova A.A."/>
            <person name="Serdyukova N.A."/>
            <person name="Johnson W.E."/>
            <person name="Horin P."/>
            <person name="Corander J."/>
            <person name="Murphy D."/>
            <person name="Burger P.A."/>
        </authorList>
    </citation>
    <scope>NUCLEOTIDE SEQUENCE [LARGE SCALE GENOMIC DNA]</scope>
    <source>
        <strain evidence="1">Drom800</strain>
        <tissue evidence="1">Blood</tissue>
    </source>
</reference>
<dbReference type="EMBL" id="JWIN03000030">
    <property type="protein sequence ID" value="KAB1256203.1"/>
    <property type="molecule type" value="Genomic_DNA"/>
</dbReference>
<accession>A0A5N4CB93</accession>
<keyword evidence="2" id="KW-1185">Reference proteome</keyword>
<organism evidence="1 2">
    <name type="scientific">Camelus dromedarius</name>
    <name type="common">Dromedary</name>
    <name type="synonym">Arabian camel</name>
    <dbReference type="NCBI Taxonomy" id="9838"/>
    <lineage>
        <taxon>Eukaryota</taxon>
        <taxon>Metazoa</taxon>
        <taxon>Chordata</taxon>
        <taxon>Craniata</taxon>
        <taxon>Vertebrata</taxon>
        <taxon>Euteleostomi</taxon>
        <taxon>Mammalia</taxon>
        <taxon>Eutheria</taxon>
        <taxon>Laurasiatheria</taxon>
        <taxon>Artiodactyla</taxon>
        <taxon>Tylopoda</taxon>
        <taxon>Camelidae</taxon>
        <taxon>Camelus</taxon>
    </lineage>
</organism>
<gene>
    <name evidence="1" type="ORF">Cadr_000027768</name>
</gene>
<proteinExistence type="predicted"/>
<name>A0A5N4CB93_CAMDR</name>
<comment type="caution">
    <text evidence="1">The sequence shown here is derived from an EMBL/GenBank/DDBJ whole genome shotgun (WGS) entry which is preliminary data.</text>
</comment>
<dbReference type="AlphaFoldDB" id="A0A5N4CB93"/>